<evidence type="ECO:0000313" key="9">
    <source>
        <dbReference type="EMBL" id="TWU60166.1"/>
    </source>
</evidence>
<feature type="transmembrane region" description="Helical" evidence="7">
    <location>
        <begin position="323"/>
        <end position="343"/>
    </location>
</feature>
<dbReference type="PANTHER" id="PTHR40074:SF2">
    <property type="entry name" value="O-ACETYLTRANSFERASE WECH"/>
    <property type="match status" value="1"/>
</dbReference>
<keyword evidence="10" id="KW-1185">Reference proteome</keyword>
<dbReference type="GO" id="GO:0009246">
    <property type="term" value="P:enterobacterial common antigen biosynthetic process"/>
    <property type="evidence" value="ECO:0007669"/>
    <property type="project" value="TreeGrafter"/>
</dbReference>
<feature type="transmembrane region" description="Helical" evidence="7">
    <location>
        <begin position="16"/>
        <end position="35"/>
    </location>
</feature>
<feature type="transmembrane region" description="Helical" evidence="7">
    <location>
        <begin position="229"/>
        <end position="248"/>
    </location>
</feature>
<comment type="subcellular location">
    <subcellularLocation>
        <location evidence="1">Cell membrane</location>
        <topology evidence="1">Multi-pass membrane protein</topology>
    </subcellularLocation>
</comment>
<reference evidence="9 10" key="1">
    <citation type="submission" date="2019-02" db="EMBL/GenBank/DDBJ databases">
        <title>Deep-cultivation of Planctomycetes and their phenomic and genomic characterization uncovers novel biology.</title>
        <authorList>
            <person name="Wiegand S."/>
            <person name="Jogler M."/>
            <person name="Boedeker C."/>
            <person name="Pinto D."/>
            <person name="Vollmers J."/>
            <person name="Rivas-Marin E."/>
            <person name="Kohn T."/>
            <person name="Peeters S.H."/>
            <person name="Heuer A."/>
            <person name="Rast P."/>
            <person name="Oberbeckmann S."/>
            <person name="Bunk B."/>
            <person name="Jeske O."/>
            <person name="Meyerdierks A."/>
            <person name="Storesund J.E."/>
            <person name="Kallscheuer N."/>
            <person name="Luecker S."/>
            <person name="Lage O.M."/>
            <person name="Pohl T."/>
            <person name="Merkel B.J."/>
            <person name="Hornburger P."/>
            <person name="Mueller R.-W."/>
            <person name="Bruemmer F."/>
            <person name="Labrenz M."/>
            <person name="Spormann A.M."/>
            <person name="Op Den Camp H."/>
            <person name="Overmann J."/>
            <person name="Amann R."/>
            <person name="Jetten M.S.M."/>
            <person name="Mascher T."/>
            <person name="Medema M.H."/>
            <person name="Devos D.P."/>
            <person name="Kaster A.-K."/>
            <person name="Ovreas L."/>
            <person name="Rohde M."/>
            <person name="Galperin M.Y."/>
            <person name="Jogler C."/>
        </authorList>
    </citation>
    <scope>NUCLEOTIDE SEQUENCE [LARGE SCALE GENOMIC DNA]</scope>
    <source>
        <strain evidence="9 10">Poly51</strain>
    </source>
</reference>
<comment type="caution">
    <text evidence="9">The sequence shown here is derived from an EMBL/GenBank/DDBJ whole genome shotgun (WGS) entry which is preliminary data.</text>
</comment>
<dbReference type="RefSeq" id="WP_146453752.1">
    <property type="nucleotide sequence ID" value="NZ_SJPW01000001.1"/>
</dbReference>
<keyword evidence="6 7" id="KW-0472">Membrane</keyword>
<evidence type="ECO:0000256" key="3">
    <source>
        <dbReference type="ARBA" id="ARBA00022475"/>
    </source>
</evidence>
<dbReference type="PANTHER" id="PTHR40074">
    <property type="entry name" value="O-ACETYLTRANSFERASE WECH"/>
    <property type="match status" value="1"/>
</dbReference>
<feature type="transmembrane region" description="Helical" evidence="7">
    <location>
        <begin position="145"/>
        <end position="164"/>
    </location>
</feature>
<feature type="transmembrane region" description="Helical" evidence="7">
    <location>
        <begin position="263"/>
        <end position="282"/>
    </location>
</feature>
<feature type="transmembrane region" description="Helical" evidence="7">
    <location>
        <begin position="98"/>
        <end position="116"/>
    </location>
</feature>
<name>A0A5C6FEC4_9BACT</name>
<evidence type="ECO:0000259" key="8">
    <source>
        <dbReference type="Pfam" id="PF01757"/>
    </source>
</evidence>
<feature type="domain" description="Acyltransferase 3" evidence="8">
    <location>
        <begin position="23"/>
        <end position="343"/>
    </location>
</feature>
<sequence length="377" mass="41994">MNPPVKHDLSPEAKQTFSVVGLLATVLVVGIHYKSDVPDQPFASLATANQLAQEFVFGGLARVAVPIFAFAAGLFYFRSDDGTFASYKTKLAGRTRTVLIPYFIVASVAMLFWLFVRRAEGKPIDVTAPQFVTTWLLRPPAEQLWFLRDLMILVAIAPAIGWFCRRPVACRIFIGAVATAWVVDWQVFPMLAGWRSLQMETLLFFSLGCIAVSHYDVIERIGRSQTSTIVAAVTLWMSLVVVKILVRANFDMWYCDDHSLPDVLLHQASIVVGVPVLFAIAWRMRSPWLVRLSGGSFFVYLVHEFPLRAVAHRISDRFIDHDYSCWILTPLVLVGCYTAVVLISRFCPSAISMLTGGRIPGLQSKPVGKLSPLSEPN</sequence>
<keyword evidence="5 7" id="KW-1133">Transmembrane helix</keyword>
<proteinExistence type="inferred from homology"/>
<accession>A0A5C6FEC4</accession>
<dbReference type="OrthoDB" id="265992at2"/>
<dbReference type="AlphaFoldDB" id="A0A5C6FEC4"/>
<feature type="transmembrane region" description="Helical" evidence="7">
    <location>
        <begin position="55"/>
        <end position="77"/>
    </location>
</feature>
<dbReference type="GO" id="GO:0016413">
    <property type="term" value="F:O-acetyltransferase activity"/>
    <property type="evidence" value="ECO:0007669"/>
    <property type="project" value="TreeGrafter"/>
</dbReference>
<dbReference type="GO" id="GO:0005886">
    <property type="term" value="C:plasma membrane"/>
    <property type="evidence" value="ECO:0007669"/>
    <property type="project" value="UniProtKB-SubCell"/>
</dbReference>
<evidence type="ECO:0000256" key="7">
    <source>
        <dbReference type="SAM" id="Phobius"/>
    </source>
</evidence>
<dbReference type="InterPro" id="IPR002656">
    <property type="entry name" value="Acyl_transf_3_dom"/>
</dbReference>
<evidence type="ECO:0000256" key="6">
    <source>
        <dbReference type="ARBA" id="ARBA00023136"/>
    </source>
</evidence>
<keyword evidence="4 7" id="KW-0812">Transmembrane</keyword>
<evidence type="ECO:0000256" key="1">
    <source>
        <dbReference type="ARBA" id="ARBA00004651"/>
    </source>
</evidence>
<evidence type="ECO:0000256" key="5">
    <source>
        <dbReference type="ARBA" id="ARBA00022989"/>
    </source>
</evidence>
<dbReference type="EMBL" id="SJPW01000001">
    <property type="protein sequence ID" value="TWU60166.1"/>
    <property type="molecule type" value="Genomic_DNA"/>
</dbReference>
<evidence type="ECO:0000313" key="10">
    <source>
        <dbReference type="Proteomes" id="UP000318288"/>
    </source>
</evidence>
<feature type="transmembrane region" description="Helical" evidence="7">
    <location>
        <begin position="171"/>
        <end position="191"/>
    </location>
</feature>
<comment type="similarity">
    <text evidence="2">Belongs to the acyltransferase 3 family.</text>
</comment>
<evidence type="ECO:0000256" key="4">
    <source>
        <dbReference type="ARBA" id="ARBA00022692"/>
    </source>
</evidence>
<evidence type="ECO:0000256" key="2">
    <source>
        <dbReference type="ARBA" id="ARBA00007400"/>
    </source>
</evidence>
<dbReference type="Pfam" id="PF01757">
    <property type="entry name" value="Acyl_transf_3"/>
    <property type="match status" value="1"/>
</dbReference>
<feature type="transmembrane region" description="Helical" evidence="7">
    <location>
        <begin position="197"/>
        <end position="217"/>
    </location>
</feature>
<keyword evidence="3" id="KW-1003">Cell membrane</keyword>
<dbReference type="Proteomes" id="UP000318288">
    <property type="component" value="Unassembled WGS sequence"/>
</dbReference>
<protein>
    <recommendedName>
        <fullName evidence="8">Acyltransferase 3 domain-containing protein</fullName>
    </recommendedName>
</protein>
<gene>
    <name evidence="9" type="ORF">Poly51_04410</name>
</gene>
<organism evidence="9 10">
    <name type="scientific">Rubripirellula tenax</name>
    <dbReference type="NCBI Taxonomy" id="2528015"/>
    <lineage>
        <taxon>Bacteria</taxon>
        <taxon>Pseudomonadati</taxon>
        <taxon>Planctomycetota</taxon>
        <taxon>Planctomycetia</taxon>
        <taxon>Pirellulales</taxon>
        <taxon>Pirellulaceae</taxon>
        <taxon>Rubripirellula</taxon>
    </lineage>
</organism>